<dbReference type="OrthoDB" id="5881184at2"/>
<dbReference type="PIRSF" id="PIRSF018637">
    <property type="entry name" value="TrmK"/>
    <property type="match status" value="1"/>
</dbReference>
<dbReference type="GO" id="GO:0160105">
    <property type="term" value="F:tRNA (adenine(22)-N1)-methyltransferase activity"/>
    <property type="evidence" value="ECO:0007669"/>
    <property type="project" value="InterPro"/>
</dbReference>
<dbReference type="Gene3D" id="3.40.50.150">
    <property type="entry name" value="Vaccinia Virus protein VP39"/>
    <property type="match status" value="1"/>
</dbReference>
<dbReference type="Proteomes" id="UP000253314">
    <property type="component" value="Unassembled WGS sequence"/>
</dbReference>
<dbReference type="EMBL" id="QOCW01000004">
    <property type="protein sequence ID" value="RBW70521.1"/>
    <property type="molecule type" value="Genomic_DNA"/>
</dbReference>
<dbReference type="Gene3D" id="1.10.287.1890">
    <property type="match status" value="1"/>
</dbReference>
<dbReference type="InterPro" id="IPR006901">
    <property type="entry name" value="TrmK"/>
</dbReference>
<keyword evidence="1" id="KW-0808">Transferase</keyword>
<organism evidence="1 2">
    <name type="scientific">Bacillus taeanensis</name>
    <dbReference type="NCBI Taxonomy" id="273032"/>
    <lineage>
        <taxon>Bacteria</taxon>
        <taxon>Bacillati</taxon>
        <taxon>Bacillota</taxon>
        <taxon>Bacilli</taxon>
        <taxon>Bacillales</taxon>
        <taxon>Bacillaceae</taxon>
        <taxon>Bacillus</taxon>
    </lineage>
</organism>
<dbReference type="GO" id="GO:0032259">
    <property type="term" value="P:methylation"/>
    <property type="evidence" value="ECO:0007669"/>
    <property type="project" value="UniProtKB-KW"/>
</dbReference>
<dbReference type="SUPFAM" id="SSF53335">
    <property type="entry name" value="S-adenosyl-L-methionine-dependent methyltransferases"/>
    <property type="match status" value="1"/>
</dbReference>
<comment type="caution">
    <text evidence="1">The sequence shown here is derived from an EMBL/GenBank/DDBJ whole genome shotgun (WGS) entry which is preliminary data.</text>
</comment>
<keyword evidence="2" id="KW-1185">Reference proteome</keyword>
<dbReference type="PANTHER" id="PTHR38451:SF1">
    <property type="entry name" value="TRNA (ADENINE(22)-N(1))-METHYLTRANSFERASE"/>
    <property type="match status" value="1"/>
</dbReference>
<dbReference type="AlphaFoldDB" id="A0A366Y2U1"/>
<sequence>MNEQYLSKRLKAVVSYIPKGAIVADIGSDHAYLPCYAYNNGLIKGAVAGEVNEGPYLSAKKQVEKLGMNDAISVRKGSGLAVIAPKEVNVITVAGMGGGLIRDILEEGKEKLEGVERLVLQPNVAADKIRIWLHKNNWLLISEEILEEDGKIYEVLAAERGNDKSLYQNDKLAAFLLGPYLMKEKNAVFQKKWSHELEKRRKIIKQLESASNNEEKVERKKLILQEIKRIEEGLS</sequence>
<keyword evidence="1" id="KW-0489">Methyltransferase</keyword>
<name>A0A366Y2U1_9BACI</name>
<dbReference type="PANTHER" id="PTHR38451">
    <property type="entry name" value="TRNA (ADENINE(22)-N(1))-METHYLTRANSFERASE"/>
    <property type="match status" value="1"/>
</dbReference>
<proteinExistence type="predicted"/>
<dbReference type="Pfam" id="PF04816">
    <property type="entry name" value="TrmK"/>
    <property type="match status" value="1"/>
</dbReference>
<protein>
    <submittedName>
        <fullName evidence="1">tRNA (Adenine(22)-N(1))-methyltransferase TrmK</fullName>
    </submittedName>
</protein>
<evidence type="ECO:0000313" key="1">
    <source>
        <dbReference type="EMBL" id="RBW70521.1"/>
    </source>
</evidence>
<accession>A0A366Y2U1</accession>
<dbReference type="RefSeq" id="WP_113804973.1">
    <property type="nucleotide sequence ID" value="NZ_QOCW01000004.1"/>
</dbReference>
<reference evidence="1 2" key="1">
    <citation type="submission" date="2018-07" db="EMBL/GenBank/DDBJ databases">
        <title>Lottiidibacillus patelloidae gen. nov., sp. nov., isolated from the intestinal tract of a marine limpet and the reclassification of B. taeanensis BH030017T, B. algicola KMM 3737T and B. hwajinpoensis SW-72T as genus Lottiidibacillus.</title>
        <authorList>
            <person name="Liu R."/>
            <person name="Huang Z."/>
        </authorList>
    </citation>
    <scope>NUCLEOTIDE SEQUENCE [LARGE SCALE GENOMIC DNA]</scope>
    <source>
        <strain evidence="1 2">BH030017</strain>
    </source>
</reference>
<evidence type="ECO:0000313" key="2">
    <source>
        <dbReference type="Proteomes" id="UP000253314"/>
    </source>
</evidence>
<dbReference type="InterPro" id="IPR029063">
    <property type="entry name" value="SAM-dependent_MTases_sf"/>
</dbReference>
<gene>
    <name evidence="1" type="ORF">DS031_05710</name>
</gene>